<evidence type="ECO:0000259" key="8">
    <source>
        <dbReference type="PROSITE" id="PS50928"/>
    </source>
</evidence>
<feature type="transmembrane region" description="Helical" evidence="7">
    <location>
        <begin position="102"/>
        <end position="135"/>
    </location>
</feature>
<evidence type="ECO:0000256" key="7">
    <source>
        <dbReference type="RuleBase" id="RU363032"/>
    </source>
</evidence>
<comment type="caution">
    <text evidence="9">The sequence shown here is derived from an EMBL/GenBank/DDBJ whole genome shotgun (WGS) entry which is preliminary data.</text>
</comment>
<evidence type="ECO:0000256" key="2">
    <source>
        <dbReference type="ARBA" id="ARBA00022448"/>
    </source>
</evidence>
<evidence type="ECO:0000256" key="1">
    <source>
        <dbReference type="ARBA" id="ARBA00004141"/>
    </source>
</evidence>
<dbReference type="Proteomes" id="UP000649573">
    <property type="component" value="Unassembled WGS sequence"/>
</dbReference>
<dbReference type="Pfam" id="PF00528">
    <property type="entry name" value="BPD_transp_1"/>
    <property type="match status" value="2"/>
</dbReference>
<dbReference type="PANTHER" id="PTHR47737:SF1">
    <property type="entry name" value="GLYCINE BETAINE_PROLINE BETAINE TRANSPORT SYSTEM PERMEASE PROTEIN PROW"/>
    <property type="match status" value="1"/>
</dbReference>
<accession>A0ABQ2UM87</accession>
<feature type="transmembrane region" description="Helical" evidence="7">
    <location>
        <begin position="432"/>
        <end position="450"/>
    </location>
</feature>
<dbReference type="Gene3D" id="1.10.3720.10">
    <property type="entry name" value="MetI-like"/>
    <property type="match status" value="2"/>
</dbReference>
<feature type="transmembrane region" description="Helical" evidence="7">
    <location>
        <begin position="515"/>
        <end position="534"/>
    </location>
</feature>
<keyword evidence="4 7" id="KW-0812">Transmembrane</keyword>
<evidence type="ECO:0000256" key="6">
    <source>
        <dbReference type="ARBA" id="ARBA00023136"/>
    </source>
</evidence>
<comment type="subcellular location">
    <subcellularLocation>
        <location evidence="7">Cell membrane</location>
        <topology evidence="7">Multi-pass membrane protein</topology>
    </subcellularLocation>
    <subcellularLocation>
        <location evidence="1">Membrane</location>
        <topology evidence="1">Multi-pass membrane protein</topology>
    </subcellularLocation>
</comment>
<feature type="transmembrane region" description="Helical" evidence="7">
    <location>
        <begin position="335"/>
        <end position="355"/>
    </location>
</feature>
<dbReference type="CDD" id="cd06261">
    <property type="entry name" value="TM_PBP2"/>
    <property type="match status" value="2"/>
</dbReference>
<proteinExistence type="inferred from homology"/>
<evidence type="ECO:0000256" key="5">
    <source>
        <dbReference type="ARBA" id="ARBA00022989"/>
    </source>
</evidence>
<keyword evidence="2 7" id="KW-0813">Transport</keyword>
<feature type="transmembrane region" description="Helical" evidence="7">
    <location>
        <begin position="15"/>
        <end position="32"/>
    </location>
</feature>
<organism evidence="9 10">
    <name type="scientific">Lentzea flava</name>
    <dbReference type="NCBI Taxonomy" id="103732"/>
    <lineage>
        <taxon>Bacteria</taxon>
        <taxon>Bacillati</taxon>
        <taxon>Actinomycetota</taxon>
        <taxon>Actinomycetes</taxon>
        <taxon>Pseudonocardiales</taxon>
        <taxon>Pseudonocardiaceae</taxon>
        <taxon>Lentzea</taxon>
    </lineage>
</organism>
<feature type="transmembrane region" description="Helical" evidence="7">
    <location>
        <begin position="263"/>
        <end position="284"/>
    </location>
</feature>
<protein>
    <submittedName>
        <fullName evidence="9">Glycine/betaine ABC transporter permease</fullName>
    </submittedName>
</protein>
<feature type="transmembrane region" description="Helical" evidence="7">
    <location>
        <begin position="610"/>
        <end position="628"/>
    </location>
</feature>
<dbReference type="PANTHER" id="PTHR47737">
    <property type="entry name" value="GLYCINE BETAINE/PROLINE BETAINE TRANSPORT SYSTEM PERMEASE PROTEIN PROW"/>
    <property type="match status" value="1"/>
</dbReference>
<gene>
    <name evidence="9" type="ORF">GCM10010178_38180</name>
</gene>
<evidence type="ECO:0000313" key="10">
    <source>
        <dbReference type="Proteomes" id="UP000649573"/>
    </source>
</evidence>
<keyword evidence="5 7" id="KW-1133">Transmembrane helix</keyword>
<keyword evidence="3" id="KW-1003">Cell membrane</keyword>
<dbReference type="PROSITE" id="PS50928">
    <property type="entry name" value="ABC_TM1"/>
    <property type="match status" value="2"/>
</dbReference>
<feature type="transmembrane region" description="Helical" evidence="7">
    <location>
        <begin position="191"/>
        <end position="217"/>
    </location>
</feature>
<dbReference type="InterPro" id="IPR000515">
    <property type="entry name" value="MetI-like"/>
</dbReference>
<feature type="domain" description="ABC transmembrane type-1" evidence="8">
    <location>
        <begin position="452"/>
        <end position="632"/>
    </location>
</feature>
<evidence type="ECO:0000313" key="9">
    <source>
        <dbReference type="EMBL" id="GGU42019.1"/>
    </source>
</evidence>
<feature type="domain" description="ABC transmembrane type-1" evidence="8">
    <location>
        <begin position="144"/>
        <end position="323"/>
    </location>
</feature>
<comment type="similarity">
    <text evidence="7">Belongs to the binding-protein-dependent transport system permease family.</text>
</comment>
<dbReference type="EMBL" id="BMRE01000015">
    <property type="protein sequence ID" value="GGU42019.1"/>
    <property type="molecule type" value="Genomic_DNA"/>
</dbReference>
<keyword evidence="6 7" id="KW-0472">Membrane</keyword>
<feature type="transmembrane region" description="Helical" evidence="7">
    <location>
        <begin position="304"/>
        <end position="323"/>
    </location>
</feature>
<name>A0ABQ2UM87_9PSEU</name>
<reference evidence="10" key="1">
    <citation type="journal article" date="2019" name="Int. J. Syst. Evol. Microbiol.">
        <title>The Global Catalogue of Microorganisms (GCM) 10K type strain sequencing project: providing services to taxonomists for standard genome sequencing and annotation.</title>
        <authorList>
            <consortium name="The Broad Institute Genomics Platform"/>
            <consortium name="The Broad Institute Genome Sequencing Center for Infectious Disease"/>
            <person name="Wu L."/>
            <person name="Ma J."/>
        </authorList>
    </citation>
    <scope>NUCLEOTIDE SEQUENCE [LARGE SCALE GENOMIC DNA]</scope>
    <source>
        <strain evidence="10">JCM 3296</strain>
    </source>
</reference>
<sequence>MVAVAVPRRQIPRKALIVGGIVLAWLVLWLVFRNVGTLALDASELTPLHRWINSVNDAVGASRNSNPVFLYFFNEIRLVIDEFVTFVQALIAQPSFGRPVPVIGWLGVVAIAGFVSLAVAGWRVALLAVAGFVFLGLQGLWQESMDTLSLTLAAVVIALLFGIPLGIWAGLSDRANRIMTPVLDFMQTMPTFVYLAPLTLFFLIGPASATIATLIYAAPPAIRITAHAIRSVPHNTVEASESLGATRKQTLLKVLLPSARKTIVLGVNQTIMAALSMVTIAALIDAPGLGKTVVKALQTLDVGTAFNAGLAIVVLAIVLDRVTTAATERRSLPRWAFFGGFGVTGVAVYFSYTYLWAAEFPSEVEIGSSIRKGATAVTEWVQDSLPVITNGFKDFVTSVLINPLQALLAESPWFLVALVIVALSFLIGGVRAAVVSAACLGVLVATGLWQDAMITLASTLVATILVMILGVVVGVWMGRSRRADRFIRPILDAGQVMPAFVYLVPILALFSATRFTAIIAAVVFAAPVAIKIIADGIRAVSPATVEASTALGSSSWQTIVKVQLPMARRALTLAANQGLIYVLSMVVVGGLVGAGALGYDVVAGFSQGQLYGKGLAAGVAIVVLGVMLDRLTQAAAKRWTN</sequence>
<keyword evidence="10" id="KW-1185">Reference proteome</keyword>
<feature type="transmembrane region" description="Helical" evidence="7">
    <location>
        <begin position="490"/>
        <end position="509"/>
    </location>
</feature>
<evidence type="ECO:0000256" key="3">
    <source>
        <dbReference type="ARBA" id="ARBA00022475"/>
    </source>
</evidence>
<dbReference type="SUPFAM" id="SSF161098">
    <property type="entry name" value="MetI-like"/>
    <property type="match status" value="2"/>
</dbReference>
<dbReference type="InterPro" id="IPR035906">
    <property type="entry name" value="MetI-like_sf"/>
</dbReference>
<evidence type="ECO:0000256" key="4">
    <source>
        <dbReference type="ARBA" id="ARBA00022692"/>
    </source>
</evidence>
<feature type="transmembrane region" description="Helical" evidence="7">
    <location>
        <begin position="147"/>
        <end position="171"/>
    </location>
</feature>
<feature type="transmembrane region" description="Helical" evidence="7">
    <location>
        <begin position="404"/>
        <end position="425"/>
    </location>
</feature>
<feature type="transmembrane region" description="Helical" evidence="7">
    <location>
        <begin position="456"/>
        <end position="478"/>
    </location>
</feature>
<feature type="transmembrane region" description="Helical" evidence="7">
    <location>
        <begin position="578"/>
        <end position="598"/>
    </location>
</feature>
<dbReference type="RefSeq" id="WP_189255051.1">
    <property type="nucleotide sequence ID" value="NZ_BMRE01000015.1"/>
</dbReference>